<feature type="transmembrane region" description="Helical" evidence="1">
    <location>
        <begin position="137"/>
        <end position="162"/>
    </location>
</feature>
<proteinExistence type="predicted"/>
<feature type="transmembrane region" description="Helical" evidence="1">
    <location>
        <begin position="310"/>
        <end position="336"/>
    </location>
</feature>
<keyword evidence="1" id="KW-0472">Membrane</keyword>
<dbReference type="GO" id="GO:0016020">
    <property type="term" value="C:membrane"/>
    <property type="evidence" value="ECO:0007669"/>
    <property type="project" value="InterPro"/>
</dbReference>
<feature type="transmembrane region" description="Helical" evidence="1">
    <location>
        <begin position="46"/>
        <end position="70"/>
    </location>
</feature>
<keyword evidence="1" id="KW-0812">Transmembrane</keyword>
<feature type="transmembrane region" description="Helical" evidence="1">
    <location>
        <begin position="254"/>
        <end position="274"/>
    </location>
</feature>
<evidence type="ECO:0000313" key="3">
    <source>
        <dbReference type="Proteomes" id="UP000471120"/>
    </source>
</evidence>
<accession>A0A6P2CGB3</accession>
<sequence>MLEYDFAPEVVRVALVMGIVLSMLFYEQVQLTTGGAIVPAYLALSITAPLAIVVTVGVGYLTYLLVSVVLARRMILYGRRKFEWEMLVGLALILLCTMIAGALGRFDPVWFALAGIGFLVPGIVAHDMSRQKPLRTVAAIAATTLILVVFLVLFSSLMSIAPGPDSSDTVQLAGVLGYPRELLLLAVALSVAVGMLVFAKLGLRSGGFITGAYLALVGPRWPDLLFAILVALVTRFVVVHLLMPNLLIFGRRKLSTMVLVGALVAWGAELLVTWATGGDYVPWRGLTVATLMVPALLANDAQRQGWERTIWGAGLTACGVYAGTNFLAAAGIALGLL</sequence>
<dbReference type="RefSeq" id="WP_010838578.1">
    <property type="nucleotide sequence ID" value="NZ_QRCM01000001.1"/>
</dbReference>
<feature type="transmembrane region" description="Helical" evidence="1">
    <location>
        <begin position="182"/>
        <end position="203"/>
    </location>
</feature>
<dbReference type="GO" id="GO:0045227">
    <property type="term" value="P:capsule polysaccharide biosynthetic process"/>
    <property type="evidence" value="ECO:0007669"/>
    <property type="project" value="InterPro"/>
</dbReference>
<feature type="transmembrane region" description="Helical" evidence="1">
    <location>
        <begin position="9"/>
        <end position="26"/>
    </location>
</feature>
<organism evidence="2 3">
    <name type="scientific">Rhodococcus rhodnii</name>
    <dbReference type="NCBI Taxonomy" id="38312"/>
    <lineage>
        <taxon>Bacteria</taxon>
        <taxon>Bacillati</taxon>
        <taxon>Actinomycetota</taxon>
        <taxon>Actinomycetes</taxon>
        <taxon>Mycobacteriales</taxon>
        <taxon>Nocardiaceae</taxon>
        <taxon>Rhodococcus</taxon>
    </lineage>
</organism>
<feature type="transmembrane region" description="Helical" evidence="1">
    <location>
        <begin position="224"/>
        <end position="242"/>
    </location>
</feature>
<evidence type="ECO:0000256" key="1">
    <source>
        <dbReference type="SAM" id="Phobius"/>
    </source>
</evidence>
<dbReference type="Pfam" id="PF14102">
    <property type="entry name" value="Caps_synth_CapC"/>
    <property type="match status" value="2"/>
</dbReference>
<feature type="transmembrane region" description="Helical" evidence="1">
    <location>
        <begin position="109"/>
        <end position="125"/>
    </location>
</feature>
<dbReference type="AlphaFoldDB" id="A0A6P2CGB3"/>
<protein>
    <recommendedName>
        <fullName evidence="4">Poly-gamma-glutamate biosynthesis protein PgsC</fullName>
    </recommendedName>
</protein>
<reference evidence="2 3" key="1">
    <citation type="submission" date="2018-07" db="EMBL/GenBank/DDBJ databases">
        <title>Genome sequence of Rhodococcus rhodnii ATCC 35071 from Rhodnius prolixus.</title>
        <authorList>
            <person name="Patel V."/>
            <person name="Vogel K.J."/>
        </authorList>
    </citation>
    <scope>NUCLEOTIDE SEQUENCE [LARGE SCALE GENOMIC DNA]</scope>
    <source>
        <strain evidence="2 3">ATCC 35071</strain>
    </source>
</reference>
<comment type="caution">
    <text evidence="2">The sequence shown here is derived from an EMBL/GenBank/DDBJ whole genome shotgun (WGS) entry which is preliminary data.</text>
</comment>
<dbReference type="InterPro" id="IPR008338">
    <property type="entry name" value="Capsule_biosynth_CapC"/>
</dbReference>
<dbReference type="PRINTS" id="PR01759">
    <property type="entry name" value="CAPSULEPROTC"/>
</dbReference>
<dbReference type="EMBL" id="QRCM01000001">
    <property type="protein sequence ID" value="TXG91807.1"/>
    <property type="molecule type" value="Genomic_DNA"/>
</dbReference>
<feature type="transmembrane region" description="Helical" evidence="1">
    <location>
        <begin position="82"/>
        <end position="103"/>
    </location>
</feature>
<evidence type="ECO:0000313" key="2">
    <source>
        <dbReference type="EMBL" id="TXG91807.1"/>
    </source>
</evidence>
<name>A0A6P2CGB3_9NOCA</name>
<dbReference type="Proteomes" id="UP000471120">
    <property type="component" value="Unassembled WGS sequence"/>
</dbReference>
<gene>
    <name evidence="2" type="ORF">DW322_18485</name>
</gene>
<keyword evidence="1" id="KW-1133">Transmembrane helix</keyword>
<feature type="transmembrane region" description="Helical" evidence="1">
    <location>
        <begin position="281"/>
        <end position="298"/>
    </location>
</feature>
<evidence type="ECO:0008006" key="4">
    <source>
        <dbReference type="Google" id="ProtNLM"/>
    </source>
</evidence>